<accession>A0LWP9</accession>
<dbReference type="STRING" id="351607.Acel_2087"/>
<dbReference type="EMBL" id="CP000481">
    <property type="protein sequence ID" value="ABK53859.1"/>
    <property type="molecule type" value="Genomic_DNA"/>
</dbReference>
<dbReference type="PANTHER" id="PTHR42734">
    <property type="entry name" value="METAL TRANSPORT SYSTEM ATP-BINDING PROTEIN TM_0124-RELATED"/>
    <property type="match status" value="1"/>
</dbReference>
<dbReference type="PROSITE" id="PS00211">
    <property type="entry name" value="ABC_TRANSPORTER_1"/>
    <property type="match status" value="1"/>
</dbReference>
<feature type="domain" description="ABC transporter" evidence="4">
    <location>
        <begin position="17"/>
        <end position="254"/>
    </location>
</feature>
<protein>
    <submittedName>
        <fullName evidence="5">ABC transporter related protein</fullName>
    </submittedName>
</protein>
<keyword evidence="3" id="KW-0067">ATP-binding</keyword>
<dbReference type="Gene3D" id="3.40.50.300">
    <property type="entry name" value="P-loop containing nucleotide triphosphate hydrolases"/>
    <property type="match status" value="1"/>
</dbReference>
<dbReference type="GO" id="GO:0005524">
    <property type="term" value="F:ATP binding"/>
    <property type="evidence" value="ECO:0007669"/>
    <property type="project" value="UniProtKB-KW"/>
</dbReference>
<evidence type="ECO:0000256" key="2">
    <source>
        <dbReference type="ARBA" id="ARBA00022741"/>
    </source>
</evidence>
<dbReference type="CDD" id="cd03235">
    <property type="entry name" value="ABC_Metallic_Cations"/>
    <property type="match status" value="1"/>
</dbReference>
<reference evidence="5 6" key="1">
    <citation type="journal article" date="2009" name="Genome Res.">
        <title>Complete genome of the cellulolytic thermophile Acidothermus cellulolyticus 11B provides insights into its ecophysiological and evolutionary adaptations.</title>
        <authorList>
            <person name="Barabote R.D."/>
            <person name="Xie G."/>
            <person name="Leu D.H."/>
            <person name="Normand P."/>
            <person name="Necsulea A."/>
            <person name="Daubin V."/>
            <person name="Medigue C."/>
            <person name="Adney W.S."/>
            <person name="Xu X.C."/>
            <person name="Lapidus A."/>
            <person name="Parales R.E."/>
            <person name="Detter C."/>
            <person name="Pujic P."/>
            <person name="Bruce D."/>
            <person name="Lavire C."/>
            <person name="Challacombe J.F."/>
            <person name="Brettin T.S."/>
            <person name="Berry A.M."/>
        </authorList>
    </citation>
    <scope>NUCLEOTIDE SEQUENCE [LARGE SCALE GENOMIC DNA]</scope>
    <source>
        <strain evidence="6">ATCC 43068 / DSM 8971 / 11B</strain>
    </source>
</reference>
<dbReference type="Pfam" id="PF00005">
    <property type="entry name" value="ABC_tran"/>
    <property type="match status" value="1"/>
</dbReference>
<dbReference type="RefSeq" id="WP_011720922.1">
    <property type="nucleotide sequence ID" value="NC_008578.1"/>
</dbReference>
<evidence type="ECO:0000256" key="1">
    <source>
        <dbReference type="ARBA" id="ARBA00022448"/>
    </source>
</evidence>
<dbReference type="SUPFAM" id="SSF52540">
    <property type="entry name" value="P-loop containing nucleoside triphosphate hydrolases"/>
    <property type="match status" value="1"/>
</dbReference>
<dbReference type="SMART" id="SM00382">
    <property type="entry name" value="AAA"/>
    <property type="match status" value="1"/>
</dbReference>
<dbReference type="InterPro" id="IPR003593">
    <property type="entry name" value="AAA+_ATPase"/>
</dbReference>
<dbReference type="InParanoid" id="A0LWP9"/>
<sequence length="282" mass="29975">MSTTARRGPADGTAAAIEVTNATVALGGRVIWRDLSFEVEPGQFVAILGPNGAGKTTLVRTLLGQIEPVEGVVRLFGRPPRQSRDLIGYLPQRRHFDATTRLRGVDIVRLGLDGDRIGVPLPWGRKAAEARARVAAVLERVGAAPYAGRPIGSLSGGEQQRLLIAQALVREPRMLLLDEPLDSLDLPNQVAVAALLKELSHVDGVTIVMVVHDVNPILSYLDCVVYLANGTGLCGAPSEVITSARLTALFGTPIEVLRAGDGRLVIVGEPEAPARHVDRHAG</sequence>
<dbReference type="Proteomes" id="UP000008221">
    <property type="component" value="Chromosome"/>
</dbReference>
<keyword evidence="2" id="KW-0547">Nucleotide-binding</keyword>
<dbReference type="InterPro" id="IPR003439">
    <property type="entry name" value="ABC_transporter-like_ATP-bd"/>
</dbReference>
<dbReference type="PROSITE" id="PS50893">
    <property type="entry name" value="ABC_TRANSPORTER_2"/>
    <property type="match status" value="1"/>
</dbReference>
<evidence type="ECO:0000256" key="3">
    <source>
        <dbReference type="ARBA" id="ARBA00022840"/>
    </source>
</evidence>
<dbReference type="KEGG" id="ace:Acel_2087"/>
<evidence type="ECO:0000259" key="4">
    <source>
        <dbReference type="PROSITE" id="PS50893"/>
    </source>
</evidence>
<organism evidence="5 6">
    <name type="scientific">Acidothermus cellulolyticus (strain ATCC 43068 / DSM 8971 / 11B)</name>
    <dbReference type="NCBI Taxonomy" id="351607"/>
    <lineage>
        <taxon>Bacteria</taxon>
        <taxon>Bacillati</taxon>
        <taxon>Actinomycetota</taxon>
        <taxon>Actinomycetes</taxon>
        <taxon>Acidothermales</taxon>
        <taxon>Acidothermaceae</taxon>
        <taxon>Acidothermus</taxon>
    </lineage>
</organism>
<gene>
    <name evidence="5" type="ordered locus">Acel_2087</name>
</gene>
<proteinExistence type="predicted"/>
<keyword evidence="1" id="KW-0813">Transport</keyword>
<dbReference type="InterPro" id="IPR050153">
    <property type="entry name" value="Metal_Ion_Import_ABC"/>
</dbReference>
<dbReference type="HOGENOM" id="CLU_000604_1_11_11"/>
<dbReference type="GO" id="GO:0016887">
    <property type="term" value="F:ATP hydrolysis activity"/>
    <property type="evidence" value="ECO:0007669"/>
    <property type="project" value="InterPro"/>
</dbReference>
<name>A0LWP9_ACIC1</name>
<dbReference type="AlphaFoldDB" id="A0LWP9"/>
<keyword evidence="6" id="KW-1185">Reference proteome</keyword>
<dbReference type="InterPro" id="IPR027417">
    <property type="entry name" value="P-loop_NTPase"/>
</dbReference>
<dbReference type="eggNOG" id="COG1121">
    <property type="taxonomic scope" value="Bacteria"/>
</dbReference>
<evidence type="ECO:0000313" key="6">
    <source>
        <dbReference type="Proteomes" id="UP000008221"/>
    </source>
</evidence>
<evidence type="ECO:0000313" key="5">
    <source>
        <dbReference type="EMBL" id="ABK53859.1"/>
    </source>
</evidence>
<dbReference type="InterPro" id="IPR017871">
    <property type="entry name" value="ABC_transporter-like_CS"/>
</dbReference>